<evidence type="ECO:0000313" key="2">
    <source>
        <dbReference type="Proteomes" id="UP001056120"/>
    </source>
</evidence>
<organism evidence="1 2">
    <name type="scientific">Smallanthus sonchifolius</name>
    <dbReference type="NCBI Taxonomy" id="185202"/>
    <lineage>
        <taxon>Eukaryota</taxon>
        <taxon>Viridiplantae</taxon>
        <taxon>Streptophyta</taxon>
        <taxon>Embryophyta</taxon>
        <taxon>Tracheophyta</taxon>
        <taxon>Spermatophyta</taxon>
        <taxon>Magnoliopsida</taxon>
        <taxon>eudicotyledons</taxon>
        <taxon>Gunneridae</taxon>
        <taxon>Pentapetalae</taxon>
        <taxon>asterids</taxon>
        <taxon>campanulids</taxon>
        <taxon>Asterales</taxon>
        <taxon>Asteraceae</taxon>
        <taxon>Asteroideae</taxon>
        <taxon>Heliantheae alliance</taxon>
        <taxon>Millerieae</taxon>
        <taxon>Smallanthus</taxon>
    </lineage>
</organism>
<reference evidence="1 2" key="2">
    <citation type="journal article" date="2022" name="Mol. Ecol. Resour.">
        <title>The genomes of chicory, endive, great burdock and yacon provide insights into Asteraceae paleo-polyploidization history and plant inulin production.</title>
        <authorList>
            <person name="Fan W."/>
            <person name="Wang S."/>
            <person name="Wang H."/>
            <person name="Wang A."/>
            <person name="Jiang F."/>
            <person name="Liu H."/>
            <person name="Zhao H."/>
            <person name="Xu D."/>
            <person name="Zhang Y."/>
        </authorList>
    </citation>
    <scope>NUCLEOTIDE SEQUENCE [LARGE SCALE GENOMIC DNA]</scope>
    <source>
        <strain evidence="2">cv. Yunnan</strain>
        <tissue evidence="1">Leaves</tissue>
    </source>
</reference>
<sequence length="141" mass="16162">MFQVMYHPEQLHMMFIMPGDYRLSEIPSHFTIDDSLIENILDYTVYGEADQTPPTFLSSPPMPPTDETPPEVVSSSSCVDVTTPKKKQFLESKSGFCCEKSLLEALPQEILALIAKNWHFDYMTPKKIRVFRCSLNLEELP</sequence>
<name>A0ACB9FSH8_9ASTR</name>
<evidence type="ECO:0000313" key="1">
    <source>
        <dbReference type="EMBL" id="KAI3774179.1"/>
    </source>
</evidence>
<gene>
    <name evidence="1" type="ORF">L1987_48724</name>
</gene>
<protein>
    <submittedName>
        <fullName evidence="1">Uncharacterized protein</fullName>
    </submittedName>
</protein>
<keyword evidence="2" id="KW-1185">Reference proteome</keyword>
<dbReference type="EMBL" id="CM042033">
    <property type="protein sequence ID" value="KAI3774179.1"/>
    <property type="molecule type" value="Genomic_DNA"/>
</dbReference>
<reference evidence="2" key="1">
    <citation type="journal article" date="2022" name="Mol. Ecol. Resour.">
        <title>The genomes of chicory, endive, great burdock and yacon provide insights into Asteraceae palaeo-polyploidization history and plant inulin production.</title>
        <authorList>
            <person name="Fan W."/>
            <person name="Wang S."/>
            <person name="Wang H."/>
            <person name="Wang A."/>
            <person name="Jiang F."/>
            <person name="Liu H."/>
            <person name="Zhao H."/>
            <person name="Xu D."/>
            <person name="Zhang Y."/>
        </authorList>
    </citation>
    <scope>NUCLEOTIDE SEQUENCE [LARGE SCALE GENOMIC DNA]</scope>
    <source>
        <strain evidence="2">cv. Yunnan</strain>
    </source>
</reference>
<comment type="caution">
    <text evidence="1">The sequence shown here is derived from an EMBL/GenBank/DDBJ whole genome shotgun (WGS) entry which is preliminary data.</text>
</comment>
<dbReference type="Proteomes" id="UP001056120">
    <property type="component" value="Linkage Group LG16"/>
</dbReference>
<accession>A0ACB9FSH8</accession>
<proteinExistence type="predicted"/>